<protein>
    <submittedName>
        <fullName evidence="1">Uncharacterized protein</fullName>
    </submittedName>
</protein>
<evidence type="ECO:0000313" key="2">
    <source>
        <dbReference type="Proteomes" id="UP001055811"/>
    </source>
</evidence>
<gene>
    <name evidence="1" type="ORF">L2E82_21411</name>
</gene>
<reference evidence="2" key="1">
    <citation type="journal article" date="2022" name="Mol. Ecol. Resour.">
        <title>The genomes of chicory, endive, great burdock and yacon provide insights into Asteraceae palaeo-polyploidization history and plant inulin production.</title>
        <authorList>
            <person name="Fan W."/>
            <person name="Wang S."/>
            <person name="Wang H."/>
            <person name="Wang A."/>
            <person name="Jiang F."/>
            <person name="Liu H."/>
            <person name="Zhao H."/>
            <person name="Xu D."/>
            <person name="Zhang Y."/>
        </authorList>
    </citation>
    <scope>NUCLEOTIDE SEQUENCE [LARGE SCALE GENOMIC DNA]</scope>
    <source>
        <strain evidence="2">cv. Punajuju</strain>
    </source>
</reference>
<proteinExistence type="predicted"/>
<sequence length="258" mass="29142">MEERGPPSTSSNASDDYPLNSTHKYHNVPLDAPSGTYVVQVPKDLIYRTPPPENALIIERHRNATTKKQSNCAKYVLISIAIIVLLLGLICAIMLIVIKKDDPKFRIERVHVTTKGKTGQKKTEFDITLTSRNPNSNTVIIFNDHGKAALSFKEKRFAMGKFPSTEQSPKNSKDVKLTLTSKSNTKLPMEIRKSMNATAGKSQRHVEIFLEFRVPVKMKFGTLRMKSKTISMLCHFKVNNLAKSPRILSQDCDYSTRY</sequence>
<reference evidence="1 2" key="2">
    <citation type="journal article" date="2022" name="Mol. Ecol. Resour.">
        <title>The genomes of chicory, endive, great burdock and yacon provide insights into Asteraceae paleo-polyploidization history and plant inulin production.</title>
        <authorList>
            <person name="Fan W."/>
            <person name="Wang S."/>
            <person name="Wang H."/>
            <person name="Wang A."/>
            <person name="Jiang F."/>
            <person name="Liu H."/>
            <person name="Zhao H."/>
            <person name="Xu D."/>
            <person name="Zhang Y."/>
        </authorList>
    </citation>
    <scope>NUCLEOTIDE SEQUENCE [LARGE SCALE GENOMIC DNA]</scope>
    <source>
        <strain evidence="2">cv. Punajuju</strain>
        <tissue evidence="1">Leaves</tissue>
    </source>
</reference>
<name>A0ACB9DVT2_CICIN</name>
<evidence type="ECO:0000313" key="1">
    <source>
        <dbReference type="EMBL" id="KAI3750675.1"/>
    </source>
</evidence>
<organism evidence="1 2">
    <name type="scientific">Cichorium intybus</name>
    <name type="common">Chicory</name>
    <dbReference type="NCBI Taxonomy" id="13427"/>
    <lineage>
        <taxon>Eukaryota</taxon>
        <taxon>Viridiplantae</taxon>
        <taxon>Streptophyta</taxon>
        <taxon>Embryophyta</taxon>
        <taxon>Tracheophyta</taxon>
        <taxon>Spermatophyta</taxon>
        <taxon>Magnoliopsida</taxon>
        <taxon>eudicotyledons</taxon>
        <taxon>Gunneridae</taxon>
        <taxon>Pentapetalae</taxon>
        <taxon>asterids</taxon>
        <taxon>campanulids</taxon>
        <taxon>Asterales</taxon>
        <taxon>Asteraceae</taxon>
        <taxon>Cichorioideae</taxon>
        <taxon>Cichorieae</taxon>
        <taxon>Cichoriinae</taxon>
        <taxon>Cichorium</taxon>
    </lineage>
</organism>
<dbReference type="EMBL" id="CM042012">
    <property type="protein sequence ID" value="KAI3750675.1"/>
    <property type="molecule type" value="Genomic_DNA"/>
</dbReference>
<comment type="caution">
    <text evidence="1">The sequence shown here is derived from an EMBL/GenBank/DDBJ whole genome shotgun (WGS) entry which is preliminary data.</text>
</comment>
<accession>A0ACB9DVT2</accession>
<dbReference type="Proteomes" id="UP001055811">
    <property type="component" value="Linkage Group LG04"/>
</dbReference>
<keyword evidence="2" id="KW-1185">Reference proteome</keyword>